<accession>A0AAD7CE78</accession>
<gene>
    <name evidence="2" type="ORF">FB45DRAFT_1051348</name>
</gene>
<dbReference type="GO" id="GO:0005801">
    <property type="term" value="C:cis-Golgi network"/>
    <property type="evidence" value="ECO:0007669"/>
    <property type="project" value="TreeGrafter"/>
</dbReference>
<dbReference type="EMBL" id="JARKIF010000002">
    <property type="protein sequence ID" value="KAJ7646711.1"/>
    <property type="molecule type" value="Genomic_DNA"/>
</dbReference>
<dbReference type="PANTHER" id="PTHR45694:SF5">
    <property type="entry name" value="GLUTAREDOXIN 2"/>
    <property type="match status" value="1"/>
</dbReference>
<dbReference type="GO" id="GO:0000324">
    <property type="term" value="C:fungal-type vacuole"/>
    <property type="evidence" value="ECO:0007669"/>
    <property type="project" value="TreeGrafter"/>
</dbReference>
<dbReference type="GO" id="GO:0034599">
    <property type="term" value="P:cellular response to oxidative stress"/>
    <property type="evidence" value="ECO:0007669"/>
    <property type="project" value="TreeGrafter"/>
</dbReference>
<reference evidence="2" key="1">
    <citation type="submission" date="2023-03" db="EMBL/GenBank/DDBJ databases">
        <title>Massive genome expansion in bonnet fungi (Mycena s.s.) driven by repeated elements and novel gene families across ecological guilds.</title>
        <authorList>
            <consortium name="Lawrence Berkeley National Laboratory"/>
            <person name="Harder C.B."/>
            <person name="Miyauchi S."/>
            <person name="Viragh M."/>
            <person name="Kuo A."/>
            <person name="Thoen E."/>
            <person name="Andreopoulos B."/>
            <person name="Lu D."/>
            <person name="Skrede I."/>
            <person name="Drula E."/>
            <person name="Henrissat B."/>
            <person name="Morin E."/>
            <person name="Kohler A."/>
            <person name="Barry K."/>
            <person name="LaButti K."/>
            <person name="Morin E."/>
            <person name="Salamov A."/>
            <person name="Lipzen A."/>
            <person name="Mereny Z."/>
            <person name="Hegedus B."/>
            <person name="Baldrian P."/>
            <person name="Stursova M."/>
            <person name="Weitz H."/>
            <person name="Taylor A."/>
            <person name="Grigoriev I.V."/>
            <person name="Nagy L.G."/>
            <person name="Martin F."/>
            <person name="Kauserud H."/>
        </authorList>
    </citation>
    <scope>NUCLEOTIDE SEQUENCE</scope>
    <source>
        <strain evidence="2">9284</strain>
    </source>
</reference>
<evidence type="ECO:0000256" key="1">
    <source>
        <dbReference type="SAM" id="MobiDB-lite"/>
    </source>
</evidence>
<feature type="compositionally biased region" description="Polar residues" evidence="1">
    <location>
        <begin position="1"/>
        <end position="11"/>
    </location>
</feature>
<organism evidence="2 3">
    <name type="scientific">Roridomyces roridus</name>
    <dbReference type="NCBI Taxonomy" id="1738132"/>
    <lineage>
        <taxon>Eukaryota</taxon>
        <taxon>Fungi</taxon>
        <taxon>Dikarya</taxon>
        <taxon>Basidiomycota</taxon>
        <taxon>Agaricomycotina</taxon>
        <taxon>Agaricomycetes</taxon>
        <taxon>Agaricomycetidae</taxon>
        <taxon>Agaricales</taxon>
        <taxon>Marasmiineae</taxon>
        <taxon>Mycenaceae</taxon>
        <taxon>Roridomyces</taxon>
    </lineage>
</organism>
<sequence length="282" mass="31126">MALPRTSSRTPLRSDAPSHRAMPSESFSLPLAVMASLHPKRHRNRMTILALLALISLSTYIFCSQFSFAISPAFVLQQKPTTPEQIVLGLEPMRQARLAQAKKKQTKHSFGGREPVTLTPAQELAAVSSFIASLPQNMIPLSVDPALPIDPELVLDFDTRSPHAMEEVELVVEDVWTRNPVMLYCKLHSAVSRELKGILEDMNLRPPPMILEVDTRDDGEVLLPILSRLTGSSEIPILLIGGRPVGSMAQIREMLSTGELQRLVKSSGAVIGGGKRRKHHRK</sequence>
<proteinExistence type="predicted"/>
<dbReference type="Proteomes" id="UP001221142">
    <property type="component" value="Unassembled WGS sequence"/>
</dbReference>
<name>A0AAD7CE78_9AGAR</name>
<dbReference type="AlphaFoldDB" id="A0AAD7CE78"/>
<dbReference type="SUPFAM" id="SSF52833">
    <property type="entry name" value="Thioredoxin-like"/>
    <property type="match status" value="1"/>
</dbReference>
<evidence type="ECO:0000313" key="2">
    <source>
        <dbReference type="EMBL" id="KAJ7646711.1"/>
    </source>
</evidence>
<dbReference type="Gene3D" id="3.40.30.10">
    <property type="entry name" value="Glutaredoxin"/>
    <property type="match status" value="1"/>
</dbReference>
<feature type="region of interest" description="Disordered" evidence="1">
    <location>
        <begin position="1"/>
        <end position="23"/>
    </location>
</feature>
<dbReference type="GO" id="GO:0005796">
    <property type="term" value="C:Golgi lumen"/>
    <property type="evidence" value="ECO:0007669"/>
    <property type="project" value="TreeGrafter"/>
</dbReference>
<dbReference type="PANTHER" id="PTHR45694">
    <property type="entry name" value="GLUTAREDOXIN 2"/>
    <property type="match status" value="1"/>
</dbReference>
<dbReference type="GO" id="GO:0015038">
    <property type="term" value="F:glutathione disulfide oxidoreductase activity"/>
    <property type="evidence" value="ECO:0007669"/>
    <property type="project" value="TreeGrafter"/>
</dbReference>
<dbReference type="InterPro" id="IPR036249">
    <property type="entry name" value="Thioredoxin-like_sf"/>
</dbReference>
<evidence type="ECO:0008006" key="4">
    <source>
        <dbReference type="Google" id="ProtNLM"/>
    </source>
</evidence>
<evidence type="ECO:0000313" key="3">
    <source>
        <dbReference type="Proteomes" id="UP001221142"/>
    </source>
</evidence>
<dbReference type="PROSITE" id="PS51354">
    <property type="entry name" value="GLUTAREDOXIN_2"/>
    <property type="match status" value="1"/>
</dbReference>
<protein>
    <recommendedName>
        <fullName evidence="4">Glutaredoxin domain-containing protein</fullName>
    </recommendedName>
</protein>
<keyword evidence="3" id="KW-1185">Reference proteome</keyword>
<comment type="caution">
    <text evidence="2">The sequence shown here is derived from an EMBL/GenBank/DDBJ whole genome shotgun (WGS) entry which is preliminary data.</text>
</comment>